<accession>A0A1I2RAY0</accession>
<evidence type="ECO:0000259" key="6">
    <source>
        <dbReference type="Pfam" id="PF07980"/>
    </source>
</evidence>
<dbReference type="OrthoDB" id="5694214at2"/>
<keyword evidence="3" id="KW-0732">Signal</keyword>
<dbReference type="SUPFAM" id="SSF48452">
    <property type="entry name" value="TPR-like"/>
    <property type="match status" value="1"/>
</dbReference>
<evidence type="ECO:0000259" key="7">
    <source>
        <dbReference type="Pfam" id="PF14322"/>
    </source>
</evidence>
<dbReference type="Proteomes" id="UP000198724">
    <property type="component" value="Unassembled WGS sequence"/>
</dbReference>
<dbReference type="InterPro" id="IPR033985">
    <property type="entry name" value="SusD-like_N"/>
</dbReference>
<feature type="domain" description="SusD-like N-terminal" evidence="7">
    <location>
        <begin position="36"/>
        <end position="226"/>
    </location>
</feature>
<comment type="similarity">
    <text evidence="2">Belongs to the SusD family.</text>
</comment>
<comment type="subcellular location">
    <subcellularLocation>
        <location evidence="1">Cell outer membrane</location>
    </subcellularLocation>
</comment>
<dbReference type="Pfam" id="PF07980">
    <property type="entry name" value="SusD_RagB"/>
    <property type="match status" value="1"/>
</dbReference>
<dbReference type="EMBL" id="FOOT01000002">
    <property type="protein sequence ID" value="SFG37844.1"/>
    <property type="molecule type" value="Genomic_DNA"/>
</dbReference>
<dbReference type="STRING" id="1436961.SAMN05421739_102335"/>
<evidence type="ECO:0000313" key="8">
    <source>
        <dbReference type="EMBL" id="SFG37844.1"/>
    </source>
</evidence>
<organism evidence="8 9">
    <name type="scientific">Pontibacter chinhatensis</name>
    <dbReference type="NCBI Taxonomy" id="1436961"/>
    <lineage>
        <taxon>Bacteria</taxon>
        <taxon>Pseudomonadati</taxon>
        <taxon>Bacteroidota</taxon>
        <taxon>Cytophagia</taxon>
        <taxon>Cytophagales</taxon>
        <taxon>Hymenobacteraceae</taxon>
        <taxon>Pontibacter</taxon>
    </lineage>
</organism>
<keyword evidence="9" id="KW-1185">Reference proteome</keyword>
<evidence type="ECO:0000256" key="2">
    <source>
        <dbReference type="ARBA" id="ARBA00006275"/>
    </source>
</evidence>
<evidence type="ECO:0000256" key="3">
    <source>
        <dbReference type="ARBA" id="ARBA00022729"/>
    </source>
</evidence>
<dbReference type="InterPro" id="IPR012944">
    <property type="entry name" value="SusD_RagB_dom"/>
</dbReference>
<evidence type="ECO:0000256" key="5">
    <source>
        <dbReference type="ARBA" id="ARBA00023237"/>
    </source>
</evidence>
<dbReference type="GO" id="GO:0009279">
    <property type="term" value="C:cell outer membrane"/>
    <property type="evidence" value="ECO:0007669"/>
    <property type="project" value="UniProtKB-SubCell"/>
</dbReference>
<name>A0A1I2RAY0_9BACT</name>
<dbReference type="Pfam" id="PF14322">
    <property type="entry name" value="SusD-like_3"/>
    <property type="match status" value="1"/>
</dbReference>
<keyword evidence="4" id="KW-0472">Membrane</keyword>
<evidence type="ECO:0000256" key="4">
    <source>
        <dbReference type="ARBA" id="ARBA00023136"/>
    </source>
</evidence>
<gene>
    <name evidence="8" type="ORF">SAMN05421739_102335</name>
</gene>
<evidence type="ECO:0000313" key="9">
    <source>
        <dbReference type="Proteomes" id="UP000198724"/>
    </source>
</evidence>
<dbReference type="AlphaFoldDB" id="A0A1I2RAY0"/>
<feature type="domain" description="RagB/SusD" evidence="6">
    <location>
        <begin position="297"/>
        <end position="572"/>
    </location>
</feature>
<proteinExistence type="inferred from homology"/>
<reference evidence="9" key="1">
    <citation type="submission" date="2016-10" db="EMBL/GenBank/DDBJ databases">
        <authorList>
            <person name="Varghese N."/>
            <person name="Submissions S."/>
        </authorList>
    </citation>
    <scope>NUCLEOTIDE SEQUENCE [LARGE SCALE GENOMIC DNA]</scope>
    <source>
        <strain evidence="9">LP51</strain>
    </source>
</reference>
<protein>
    <submittedName>
        <fullName evidence="8">Starch-binding associating with outer membrane</fullName>
    </submittedName>
</protein>
<evidence type="ECO:0000256" key="1">
    <source>
        <dbReference type="ARBA" id="ARBA00004442"/>
    </source>
</evidence>
<keyword evidence="5" id="KW-0998">Cell outer membrane</keyword>
<dbReference type="CDD" id="cd08977">
    <property type="entry name" value="SusD"/>
    <property type="match status" value="1"/>
</dbReference>
<dbReference type="InterPro" id="IPR011990">
    <property type="entry name" value="TPR-like_helical_dom_sf"/>
</dbReference>
<dbReference type="Gene3D" id="1.25.40.390">
    <property type="match status" value="1"/>
</dbReference>
<sequence>MALQSSTQDIMKRSIKYITYAGALAGLLLTTSCNDDFLERPPQDQISDATFWKSKDDLSKALNAVYSQLTREGIIYDDGSSDNAYAQYPWESTATIVSAGTINTNSNAGWGYTGIRRANQLIENADNIEMDAELRERFKAEARFLRTWFYWNMVLKFGDVPLVTSTLAAGEEDVARTPRKDVVDFLLSELTAVAEVLPVMYGGGDSNEKGRVTKGAALALKARILLNEASPRFNTGGDATKWKAAADAAQEVMSLGYSLFKVNEESGKDLEDDYAKWVDFADAEDERNFRLGLRSYEKLFQQQYEGNSEVILDRQFIMQVDPQWHNTYLLPSVLNGWSSVTPTQDLVNAYGNYKTGGPANILTPEKRAELYLNDDPAFANEYKNRDPRFYASILFNGNPWNALEDGYAFTWQIGGSNNSQTGYNFRKLVDPQSRRENIESHANIILLRYAEILLTYAEAMNEFGGPDATVYAALNQIRERAGMPAVDESVYNTKESLRELIRNERRVELALEGQRYMDIRRWEIAPQVMQTIYDIRNRLVQARVWDDRLYLMPVPQAQIDLSDNVLTQNTGY</sequence>